<gene>
    <name evidence="1" type="ORF">ENR47_02070</name>
</gene>
<sequence>MGLKIVEDFDGNFTLDPAAKIELFKFLSNDVFLEQVAQDAECVQVEFTELLFQPVPYSSATPKGMPAEFEKYYTSSEHVIINVPPNFMFKAKIFQPSRLCAVYRKVS</sequence>
<protein>
    <submittedName>
        <fullName evidence="1">Uncharacterized protein</fullName>
    </submittedName>
</protein>
<organism evidence="1">
    <name type="scientific">Oscillatoriales cyanobacterium SpSt-402</name>
    <dbReference type="NCBI Taxonomy" id="2282168"/>
    <lineage>
        <taxon>Bacteria</taxon>
        <taxon>Bacillati</taxon>
        <taxon>Cyanobacteriota</taxon>
        <taxon>Cyanophyceae</taxon>
        <taxon>Oscillatoriophycideae</taxon>
        <taxon>Oscillatoriales</taxon>
    </lineage>
</organism>
<dbReference type="AlphaFoldDB" id="A0A832H2C2"/>
<name>A0A832H2C2_9CYAN</name>
<proteinExistence type="predicted"/>
<evidence type="ECO:0000313" key="1">
    <source>
        <dbReference type="EMBL" id="HGW93062.1"/>
    </source>
</evidence>
<dbReference type="EMBL" id="DSRD01000137">
    <property type="protein sequence ID" value="HGW93062.1"/>
    <property type="molecule type" value="Genomic_DNA"/>
</dbReference>
<reference evidence="1" key="1">
    <citation type="journal article" date="2020" name="mSystems">
        <title>Genome- and Community-Level Interaction Insights into Carbon Utilization and Element Cycling Functions of Hydrothermarchaeota in Hydrothermal Sediment.</title>
        <authorList>
            <person name="Zhou Z."/>
            <person name="Liu Y."/>
            <person name="Xu W."/>
            <person name="Pan J."/>
            <person name="Luo Z.H."/>
            <person name="Li M."/>
        </authorList>
    </citation>
    <scope>NUCLEOTIDE SEQUENCE [LARGE SCALE GENOMIC DNA]</scope>
    <source>
        <strain evidence="1">SpSt-402</strain>
    </source>
</reference>
<comment type="caution">
    <text evidence="1">The sequence shown here is derived from an EMBL/GenBank/DDBJ whole genome shotgun (WGS) entry which is preliminary data.</text>
</comment>
<accession>A0A832H2C2</accession>